<keyword evidence="2" id="KW-1185">Reference proteome</keyword>
<accession>A0A1M6FYI8</accession>
<protein>
    <submittedName>
        <fullName evidence="1">Uncharacterized protein</fullName>
    </submittedName>
</protein>
<name>A0A1M6FYI8_9FLAO</name>
<reference evidence="1 2" key="1">
    <citation type="submission" date="2016-11" db="EMBL/GenBank/DDBJ databases">
        <authorList>
            <person name="Jaros S."/>
            <person name="Januszkiewicz K."/>
            <person name="Wedrychowicz H."/>
        </authorList>
    </citation>
    <scope>NUCLEOTIDE SEQUENCE [LARGE SCALE GENOMIC DNA]</scope>
    <source>
        <strain evidence="1 2">DSM 22807</strain>
    </source>
</reference>
<dbReference type="Proteomes" id="UP000184232">
    <property type="component" value="Unassembled WGS sequence"/>
</dbReference>
<organism evidence="1 2">
    <name type="scientific">Flavobacterium haoranii</name>
    <dbReference type="NCBI Taxonomy" id="683124"/>
    <lineage>
        <taxon>Bacteria</taxon>
        <taxon>Pseudomonadati</taxon>
        <taxon>Bacteroidota</taxon>
        <taxon>Flavobacteriia</taxon>
        <taxon>Flavobacteriales</taxon>
        <taxon>Flavobacteriaceae</taxon>
        <taxon>Flavobacterium</taxon>
    </lineage>
</organism>
<evidence type="ECO:0000313" key="2">
    <source>
        <dbReference type="Proteomes" id="UP000184232"/>
    </source>
</evidence>
<dbReference type="EMBL" id="FQZH01000001">
    <property type="protein sequence ID" value="SHJ02669.1"/>
    <property type="molecule type" value="Genomic_DNA"/>
</dbReference>
<proteinExistence type="predicted"/>
<dbReference type="STRING" id="683124.SAMN05444337_1360"/>
<gene>
    <name evidence="1" type="ORF">SAMN05444337_1360</name>
</gene>
<evidence type="ECO:0000313" key="1">
    <source>
        <dbReference type="EMBL" id="SHJ02669.1"/>
    </source>
</evidence>
<sequence>MTNSLCLNCSNSKTCSLTTDKDKVWDCSEYKTQTTA</sequence>
<dbReference type="AlphaFoldDB" id="A0A1M6FYI8"/>